<keyword evidence="2" id="KW-1185">Reference proteome</keyword>
<gene>
    <name evidence="1" type="ORF">E1261_31700</name>
</gene>
<organism evidence="1 2">
    <name type="scientific">Kribbella albertanoniae</name>
    <dbReference type="NCBI Taxonomy" id="1266829"/>
    <lineage>
        <taxon>Bacteria</taxon>
        <taxon>Bacillati</taxon>
        <taxon>Actinomycetota</taxon>
        <taxon>Actinomycetes</taxon>
        <taxon>Propionibacteriales</taxon>
        <taxon>Kribbellaceae</taxon>
        <taxon>Kribbella</taxon>
    </lineage>
</organism>
<dbReference type="RefSeq" id="WP_132413075.1">
    <property type="nucleotide sequence ID" value="NZ_SMKA01000198.1"/>
</dbReference>
<reference evidence="1 2" key="1">
    <citation type="submission" date="2019-03" db="EMBL/GenBank/DDBJ databases">
        <title>Draft genome sequences of novel Actinobacteria.</title>
        <authorList>
            <person name="Sahin N."/>
            <person name="Ay H."/>
            <person name="Saygin H."/>
        </authorList>
    </citation>
    <scope>NUCLEOTIDE SEQUENCE [LARGE SCALE GENOMIC DNA]</scope>
    <source>
        <strain evidence="1 2">JCM 30547</strain>
    </source>
</reference>
<sequence>MGKRGPAKEPTALTLLKGVTDKRVLNLDEPKVPETPVSLPPWAEGDDEWQTRWRQVFTFSLSQWPWVRAADEQMFHQYCTAVVDAERLGRALLRSPLLERDPKDGGPKALTVRREWQAALKTAQSLAQQFGGTSSSRTSLKATMLQDEGVGAEAGADALFG</sequence>
<dbReference type="EMBL" id="SMKA01000198">
    <property type="protein sequence ID" value="TDC22156.1"/>
    <property type="molecule type" value="Genomic_DNA"/>
</dbReference>
<dbReference type="AlphaFoldDB" id="A0A4R4PJM4"/>
<protein>
    <recommendedName>
        <fullName evidence="3">Phage terminase small subunit P27 family</fullName>
    </recommendedName>
</protein>
<evidence type="ECO:0008006" key="3">
    <source>
        <dbReference type="Google" id="ProtNLM"/>
    </source>
</evidence>
<dbReference type="OrthoDB" id="964746at2"/>
<evidence type="ECO:0000313" key="2">
    <source>
        <dbReference type="Proteomes" id="UP000295075"/>
    </source>
</evidence>
<dbReference type="InterPro" id="IPR006448">
    <property type="entry name" value="Phage_term_ssu_P27"/>
</dbReference>
<proteinExistence type="predicted"/>
<evidence type="ECO:0000313" key="1">
    <source>
        <dbReference type="EMBL" id="TDC22156.1"/>
    </source>
</evidence>
<comment type="caution">
    <text evidence="1">The sequence shown here is derived from an EMBL/GenBank/DDBJ whole genome shotgun (WGS) entry which is preliminary data.</text>
</comment>
<name>A0A4R4PJM4_9ACTN</name>
<dbReference type="Pfam" id="PF05119">
    <property type="entry name" value="Terminase_4"/>
    <property type="match status" value="1"/>
</dbReference>
<accession>A0A4R4PJM4</accession>
<dbReference type="Proteomes" id="UP000295075">
    <property type="component" value="Unassembled WGS sequence"/>
</dbReference>